<evidence type="ECO:0000313" key="4">
    <source>
        <dbReference type="Proteomes" id="UP000179807"/>
    </source>
</evidence>
<dbReference type="VEuPathDB" id="TrichDB:TRFO_34238"/>
<dbReference type="Gene3D" id="1.25.40.20">
    <property type="entry name" value="Ankyrin repeat-containing domain"/>
    <property type="match status" value="1"/>
</dbReference>
<proteinExistence type="predicted"/>
<dbReference type="Pfam" id="PF12796">
    <property type="entry name" value="Ank_2"/>
    <property type="match status" value="1"/>
</dbReference>
<organism evidence="3 4">
    <name type="scientific">Tritrichomonas foetus</name>
    <dbReference type="NCBI Taxonomy" id="1144522"/>
    <lineage>
        <taxon>Eukaryota</taxon>
        <taxon>Metamonada</taxon>
        <taxon>Parabasalia</taxon>
        <taxon>Tritrichomonadida</taxon>
        <taxon>Tritrichomonadidae</taxon>
        <taxon>Tritrichomonas</taxon>
    </lineage>
</organism>
<dbReference type="InterPro" id="IPR002110">
    <property type="entry name" value="Ankyrin_rpt"/>
</dbReference>
<reference evidence="3" key="1">
    <citation type="submission" date="2016-10" db="EMBL/GenBank/DDBJ databases">
        <authorList>
            <person name="Benchimol M."/>
            <person name="Almeida L.G."/>
            <person name="Vasconcelos A.T."/>
            <person name="Perreira-Neves A."/>
            <person name="Rosa I.A."/>
            <person name="Tasca T."/>
            <person name="Bogo M.R."/>
            <person name="de Souza W."/>
        </authorList>
    </citation>
    <scope>NUCLEOTIDE SEQUENCE [LARGE SCALE GENOMIC DNA]</scope>
    <source>
        <strain evidence="3">K</strain>
    </source>
</reference>
<dbReference type="AlphaFoldDB" id="A0A1J4JP87"/>
<dbReference type="PANTHER" id="PTHR24198:SF165">
    <property type="entry name" value="ANKYRIN REPEAT-CONTAINING PROTEIN-RELATED"/>
    <property type="match status" value="1"/>
</dbReference>
<dbReference type="Proteomes" id="UP000179807">
    <property type="component" value="Unassembled WGS sequence"/>
</dbReference>
<evidence type="ECO:0000256" key="1">
    <source>
        <dbReference type="ARBA" id="ARBA00022737"/>
    </source>
</evidence>
<protein>
    <submittedName>
        <fullName evidence="3">Uncharacterized protein</fullName>
    </submittedName>
</protein>
<gene>
    <name evidence="3" type="ORF">TRFO_34238</name>
</gene>
<accession>A0A1J4JP87</accession>
<keyword evidence="4" id="KW-1185">Reference proteome</keyword>
<dbReference type="InterPro" id="IPR036770">
    <property type="entry name" value="Ankyrin_rpt-contain_sf"/>
</dbReference>
<dbReference type="EMBL" id="MLAK01001010">
    <property type="protein sequence ID" value="OHS99333.1"/>
    <property type="molecule type" value="Genomic_DNA"/>
</dbReference>
<dbReference type="RefSeq" id="XP_068352470.1">
    <property type="nucleotide sequence ID" value="XM_068509556.1"/>
</dbReference>
<sequence length="493" mass="57827">MSIFKLIRAFIELFERNYIIGDFLMKSHLDRLSQKYADYIEKTIQTTEFLCTLNDENFDERCQFFVNSETSKSETYFKEFLRFSINLCFVWPIQIPFSTRLIKYFHDNQNPSNVFSITKDFVLGDLSHWYFNDSNDDVYIFQLYFIHQLIQFGVFQIADIIRMLKVFFNKKKQFCNQICMEFLYFAPEIETEDPDFFNTLFLFYQRSKSKNLLNKKTLNFFNDFEKYKENNWQLLKENRSRLDCGDDILKSLIDDNPEDFRKSLEKRGESITGYFSNPPLSLFTIFDIKYPFILTSVIFNAVKIFRFLYESGVSLDSTSENGATIAQAASMNPDKEIFDILFKENINIADGMASFSRCFHFDKLQQFKSLYKKYGESELSPTKSTVFVQSVLCLNFMIFKECLKHNVDINQTDGFNETPLSTACLVGSRLPVSILVDLGADVNKGFPLIRAASNGHSQIVEYLLSLDNINVNITNEHVFLIKFMELLLYLQQL</sequence>
<dbReference type="GeneID" id="94844260"/>
<keyword evidence="2" id="KW-0040">ANK repeat</keyword>
<evidence type="ECO:0000313" key="3">
    <source>
        <dbReference type="EMBL" id="OHS99333.1"/>
    </source>
</evidence>
<dbReference type="SMART" id="SM00248">
    <property type="entry name" value="ANK"/>
    <property type="match status" value="4"/>
</dbReference>
<dbReference type="PANTHER" id="PTHR24198">
    <property type="entry name" value="ANKYRIN REPEAT AND PROTEIN KINASE DOMAIN-CONTAINING PROTEIN"/>
    <property type="match status" value="1"/>
</dbReference>
<keyword evidence="1" id="KW-0677">Repeat</keyword>
<evidence type="ECO:0000256" key="2">
    <source>
        <dbReference type="ARBA" id="ARBA00023043"/>
    </source>
</evidence>
<comment type="caution">
    <text evidence="3">The sequence shown here is derived from an EMBL/GenBank/DDBJ whole genome shotgun (WGS) entry which is preliminary data.</text>
</comment>
<dbReference type="SUPFAM" id="SSF48403">
    <property type="entry name" value="Ankyrin repeat"/>
    <property type="match status" value="1"/>
</dbReference>
<name>A0A1J4JP87_9EUKA</name>